<feature type="compositionally biased region" description="Gly residues" evidence="1">
    <location>
        <begin position="430"/>
        <end position="459"/>
    </location>
</feature>
<sequence length="474" mass="49134">MDNWLRNNNIIRIVAVVVGLLLWVIVRLDVQNASGPTQPTTVSQTYTSQSIKVVGLDEERYTLLSYEPTKVSLTVIGTAAALRRVEIEDYRIVLDLTDVQSGEHLVSLTHEGFPSNVQVVLDPPNVSVSLDEKERKEVPVTINMIGSPADGFTAGEPVAQPNRVNVTVSSSLADQVASVVGLIDIDGARESVRQQVKLVALDQDGAELDVAVTPNVVDVEVPITSPFKTVPLQILLEGETPPGFAVGAFEQSAGEVTVFAPQAFLNSLEFYDGLRINLAALTATRTFEFDVPLKDGVERIDPGKVTAKVTIVPAVNATLPAVPLTLNGKRAEYEYRVTAPEAGTVDVLVEAAPDIIKNLAADEVNAIVDVSNLPPGVHELPVEYTLPSFVEAADGNVGTVTVEVAAASEETSGEPAEPADDAEAPEDGSGAAGTPGGGTGSGGGTGGSGGSTGGSGTDSGGEAASDGQDDGPPA</sequence>
<reference evidence="3 4" key="1">
    <citation type="submission" date="2019-05" db="EMBL/GenBank/DDBJ databases">
        <authorList>
            <person name="Narsing Rao M.P."/>
            <person name="Li W.J."/>
        </authorList>
    </citation>
    <scope>NUCLEOTIDE SEQUENCE [LARGE SCALE GENOMIC DNA]</scope>
    <source>
        <strain evidence="3 4">SYSU_K30003</strain>
    </source>
</reference>
<proteinExistence type="predicted"/>
<gene>
    <name evidence="3" type="ORF">FE782_31775</name>
</gene>
<comment type="caution">
    <text evidence="3">The sequence shown here is derived from an EMBL/GenBank/DDBJ whole genome shotgun (WGS) entry which is preliminary data.</text>
</comment>
<protein>
    <recommendedName>
        <fullName evidence="5">YbbR-like domain-containing protein</fullName>
    </recommendedName>
</protein>
<evidence type="ECO:0000313" key="4">
    <source>
        <dbReference type="Proteomes" id="UP000309676"/>
    </source>
</evidence>
<evidence type="ECO:0000256" key="1">
    <source>
        <dbReference type="SAM" id="MobiDB-lite"/>
    </source>
</evidence>
<dbReference type="Gene3D" id="2.170.120.40">
    <property type="entry name" value="YbbR-like domain"/>
    <property type="match status" value="2"/>
</dbReference>
<dbReference type="PANTHER" id="PTHR37804:SF1">
    <property type="entry name" value="CDAA REGULATORY PROTEIN CDAR"/>
    <property type="match status" value="1"/>
</dbReference>
<keyword evidence="4" id="KW-1185">Reference proteome</keyword>
<feature type="region of interest" description="Disordered" evidence="1">
    <location>
        <begin position="407"/>
        <end position="474"/>
    </location>
</feature>
<keyword evidence="2" id="KW-1133">Transmembrane helix</keyword>
<evidence type="ECO:0000313" key="3">
    <source>
        <dbReference type="EMBL" id="TLS48242.1"/>
    </source>
</evidence>
<dbReference type="Pfam" id="PF07949">
    <property type="entry name" value="YbbR"/>
    <property type="match status" value="3"/>
</dbReference>
<evidence type="ECO:0008006" key="5">
    <source>
        <dbReference type="Google" id="ProtNLM"/>
    </source>
</evidence>
<evidence type="ECO:0000256" key="2">
    <source>
        <dbReference type="SAM" id="Phobius"/>
    </source>
</evidence>
<feature type="compositionally biased region" description="Acidic residues" evidence="1">
    <location>
        <begin position="417"/>
        <end position="426"/>
    </location>
</feature>
<keyword evidence="2" id="KW-0812">Transmembrane</keyword>
<organism evidence="3 4">
    <name type="scientific">Paenibacillus antri</name>
    <dbReference type="NCBI Taxonomy" id="2582848"/>
    <lineage>
        <taxon>Bacteria</taxon>
        <taxon>Bacillati</taxon>
        <taxon>Bacillota</taxon>
        <taxon>Bacilli</taxon>
        <taxon>Bacillales</taxon>
        <taxon>Paenibacillaceae</taxon>
        <taxon>Paenibacillus</taxon>
    </lineage>
</organism>
<dbReference type="AlphaFoldDB" id="A0A5R9FVY5"/>
<accession>A0A5R9FVY5</accession>
<dbReference type="InterPro" id="IPR053154">
    <property type="entry name" value="c-di-AMP_regulator"/>
</dbReference>
<name>A0A5R9FVY5_9BACL</name>
<dbReference type="OrthoDB" id="1013291at2"/>
<dbReference type="Proteomes" id="UP000309676">
    <property type="component" value="Unassembled WGS sequence"/>
</dbReference>
<dbReference type="RefSeq" id="WP_138198364.1">
    <property type="nucleotide sequence ID" value="NZ_VCIW01000044.1"/>
</dbReference>
<dbReference type="Gene3D" id="2.170.120.30">
    <property type="match status" value="2"/>
</dbReference>
<feature type="transmembrane region" description="Helical" evidence="2">
    <location>
        <begin position="9"/>
        <end position="26"/>
    </location>
</feature>
<dbReference type="PANTHER" id="PTHR37804">
    <property type="entry name" value="CDAA REGULATORY PROTEIN CDAR"/>
    <property type="match status" value="1"/>
</dbReference>
<dbReference type="EMBL" id="VCIW01000044">
    <property type="protein sequence ID" value="TLS48242.1"/>
    <property type="molecule type" value="Genomic_DNA"/>
</dbReference>
<keyword evidence="2" id="KW-0472">Membrane</keyword>
<dbReference type="InterPro" id="IPR012505">
    <property type="entry name" value="YbbR"/>
</dbReference>